<reference evidence="1" key="2">
    <citation type="submission" date="2023-06" db="EMBL/GenBank/DDBJ databases">
        <authorList>
            <consortium name="Lawrence Berkeley National Laboratory"/>
            <person name="Haridas S."/>
            <person name="Hensen N."/>
            <person name="Bonometti L."/>
            <person name="Westerberg I."/>
            <person name="Brannstrom I.O."/>
            <person name="Guillou S."/>
            <person name="Cros-Aarteil S."/>
            <person name="Calhoun S."/>
            <person name="Kuo A."/>
            <person name="Mondo S."/>
            <person name="Pangilinan J."/>
            <person name="Riley R."/>
            <person name="Labutti K."/>
            <person name="Andreopoulos B."/>
            <person name="Lipzen A."/>
            <person name="Chen C."/>
            <person name="Yanf M."/>
            <person name="Daum C."/>
            <person name="Ng V."/>
            <person name="Clum A."/>
            <person name="Steindorff A."/>
            <person name="Ohm R."/>
            <person name="Martin F."/>
            <person name="Silar P."/>
            <person name="Natvig D."/>
            <person name="Lalanne C."/>
            <person name="Gautier V."/>
            <person name="Ament-Velasquez S.L."/>
            <person name="Kruys A."/>
            <person name="Hutchinson M.I."/>
            <person name="Powell A.J."/>
            <person name="Barry K."/>
            <person name="Miller A.N."/>
            <person name="Grigoriev I.V."/>
            <person name="Debuchy R."/>
            <person name="Gladieux P."/>
            <person name="Thoren M.H."/>
            <person name="Johannesson H."/>
        </authorList>
    </citation>
    <scope>NUCLEOTIDE SEQUENCE</scope>
    <source>
        <strain evidence="1">CBS 560.94</strain>
    </source>
</reference>
<proteinExistence type="predicted"/>
<dbReference type="GeneID" id="87861741"/>
<dbReference type="EMBL" id="JAUEPP010000004">
    <property type="protein sequence ID" value="KAK3344881.1"/>
    <property type="molecule type" value="Genomic_DNA"/>
</dbReference>
<feature type="non-terminal residue" evidence="1">
    <location>
        <position position="1"/>
    </location>
</feature>
<dbReference type="RefSeq" id="XP_062681494.1">
    <property type="nucleotide sequence ID" value="XM_062824587.1"/>
</dbReference>
<dbReference type="AlphaFoldDB" id="A0AAE0JEI1"/>
<evidence type="ECO:0000313" key="2">
    <source>
        <dbReference type="Proteomes" id="UP001278500"/>
    </source>
</evidence>
<gene>
    <name evidence="1" type="ORF">B0H65DRAFT_425601</name>
</gene>
<sequence>PIIFLNYVEKILEAIIIKRIALIVEEYKLLLKGQIRNKKRKSIKLAIRIIIEIVYIT</sequence>
<accession>A0AAE0JEI1</accession>
<name>A0AAE0JEI1_9PEZI</name>
<reference evidence="1" key="1">
    <citation type="journal article" date="2023" name="Mol. Phylogenet. Evol.">
        <title>Genome-scale phylogeny and comparative genomics of the fungal order Sordariales.</title>
        <authorList>
            <person name="Hensen N."/>
            <person name="Bonometti L."/>
            <person name="Westerberg I."/>
            <person name="Brannstrom I.O."/>
            <person name="Guillou S."/>
            <person name="Cros-Aarteil S."/>
            <person name="Calhoun S."/>
            <person name="Haridas S."/>
            <person name="Kuo A."/>
            <person name="Mondo S."/>
            <person name="Pangilinan J."/>
            <person name="Riley R."/>
            <person name="LaButti K."/>
            <person name="Andreopoulos B."/>
            <person name="Lipzen A."/>
            <person name="Chen C."/>
            <person name="Yan M."/>
            <person name="Daum C."/>
            <person name="Ng V."/>
            <person name="Clum A."/>
            <person name="Steindorff A."/>
            <person name="Ohm R.A."/>
            <person name="Martin F."/>
            <person name="Silar P."/>
            <person name="Natvig D.O."/>
            <person name="Lalanne C."/>
            <person name="Gautier V."/>
            <person name="Ament-Velasquez S.L."/>
            <person name="Kruys A."/>
            <person name="Hutchinson M.I."/>
            <person name="Powell A.J."/>
            <person name="Barry K."/>
            <person name="Miller A.N."/>
            <person name="Grigoriev I.V."/>
            <person name="Debuchy R."/>
            <person name="Gladieux P."/>
            <person name="Hiltunen Thoren M."/>
            <person name="Johannesson H."/>
        </authorList>
    </citation>
    <scope>NUCLEOTIDE SEQUENCE</scope>
    <source>
        <strain evidence="1">CBS 560.94</strain>
    </source>
</reference>
<dbReference type="Proteomes" id="UP001278500">
    <property type="component" value="Unassembled WGS sequence"/>
</dbReference>
<protein>
    <submittedName>
        <fullName evidence="1">Uncharacterized protein</fullName>
    </submittedName>
</protein>
<organism evidence="1 2">
    <name type="scientific">Neurospora tetraspora</name>
    <dbReference type="NCBI Taxonomy" id="94610"/>
    <lineage>
        <taxon>Eukaryota</taxon>
        <taxon>Fungi</taxon>
        <taxon>Dikarya</taxon>
        <taxon>Ascomycota</taxon>
        <taxon>Pezizomycotina</taxon>
        <taxon>Sordariomycetes</taxon>
        <taxon>Sordariomycetidae</taxon>
        <taxon>Sordariales</taxon>
        <taxon>Sordariaceae</taxon>
        <taxon>Neurospora</taxon>
    </lineage>
</organism>
<comment type="caution">
    <text evidence="1">The sequence shown here is derived from an EMBL/GenBank/DDBJ whole genome shotgun (WGS) entry which is preliminary data.</text>
</comment>
<keyword evidence="2" id="KW-1185">Reference proteome</keyword>
<evidence type="ECO:0000313" key="1">
    <source>
        <dbReference type="EMBL" id="KAK3344881.1"/>
    </source>
</evidence>